<keyword evidence="1" id="KW-0812">Transmembrane</keyword>
<organism evidence="2 3">
    <name type="scientific">Glonium stellatum</name>
    <dbReference type="NCBI Taxonomy" id="574774"/>
    <lineage>
        <taxon>Eukaryota</taxon>
        <taxon>Fungi</taxon>
        <taxon>Dikarya</taxon>
        <taxon>Ascomycota</taxon>
        <taxon>Pezizomycotina</taxon>
        <taxon>Dothideomycetes</taxon>
        <taxon>Pleosporomycetidae</taxon>
        <taxon>Gloniales</taxon>
        <taxon>Gloniaceae</taxon>
        <taxon>Glonium</taxon>
    </lineage>
</organism>
<evidence type="ECO:0000256" key="1">
    <source>
        <dbReference type="SAM" id="Phobius"/>
    </source>
</evidence>
<gene>
    <name evidence="2" type="ORF">AOQ84DRAFT_35763</name>
</gene>
<evidence type="ECO:0000313" key="2">
    <source>
        <dbReference type="EMBL" id="OCL08703.1"/>
    </source>
</evidence>
<sequence>MAGRVSILNCNLQRCRDGEKFPVDFRNVFAEPISFSTVHAIFVTITTVVPMALLSQVLIVDRAIDPKEASPLLSGSWRPWS</sequence>
<name>A0A8E2JT98_9PEZI</name>
<accession>A0A8E2JT98</accession>
<keyword evidence="1" id="KW-1133">Transmembrane helix</keyword>
<dbReference type="AlphaFoldDB" id="A0A8E2JT98"/>
<dbReference type="EMBL" id="KV749611">
    <property type="protein sequence ID" value="OCL08703.1"/>
    <property type="molecule type" value="Genomic_DNA"/>
</dbReference>
<keyword evidence="3" id="KW-1185">Reference proteome</keyword>
<evidence type="ECO:0000313" key="3">
    <source>
        <dbReference type="Proteomes" id="UP000250140"/>
    </source>
</evidence>
<dbReference type="Proteomes" id="UP000250140">
    <property type="component" value="Unassembled WGS sequence"/>
</dbReference>
<reference evidence="2 3" key="1">
    <citation type="journal article" date="2016" name="Nat. Commun.">
        <title>Ectomycorrhizal ecology is imprinted in the genome of the dominant symbiotic fungus Cenococcum geophilum.</title>
        <authorList>
            <consortium name="DOE Joint Genome Institute"/>
            <person name="Peter M."/>
            <person name="Kohler A."/>
            <person name="Ohm R.A."/>
            <person name="Kuo A."/>
            <person name="Krutzmann J."/>
            <person name="Morin E."/>
            <person name="Arend M."/>
            <person name="Barry K.W."/>
            <person name="Binder M."/>
            <person name="Choi C."/>
            <person name="Clum A."/>
            <person name="Copeland A."/>
            <person name="Grisel N."/>
            <person name="Haridas S."/>
            <person name="Kipfer T."/>
            <person name="LaButti K."/>
            <person name="Lindquist E."/>
            <person name="Lipzen A."/>
            <person name="Maire R."/>
            <person name="Meier B."/>
            <person name="Mihaltcheva S."/>
            <person name="Molinier V."/>
            <person name="Murat C."/>
            <person name="Poggeler S."/>
            <person name="Quandt C.A."/>
            <person name="Sperisen C."/>
            <person name="Tritt A."/>
            <person name="Tisserant E."/>
            <person name="Crous P.W."/>
            <person name="Henrissat B."/>
            <person name="Nehls U."/>
            <person name="Egli S."/>
            <person name="Spatafora J.W."/>
            <person name="Grigoriev I.V."/>
            <person name="Martin F.M."/>
        </authorList>
    </citation>
    <scope>NUCLEOTIDE SEQUENCE [LARGE SCALE GENOMIC DNA]</scope>
    <source>
        <strain evidence="2 3">CBS 207.34</strain>
    </source>
</reference>
<protein>
    <submittedName>
        <fullName evidence="2">Uncharacterized protein</fullName>
    </submittedName>
</protein>
<feature type="transmembrane region" description="Helical" evidence="1">
    <location>
        <begin position="38"/>
        <end position="60"/>
    </location>
</feature>
<keyword evidence="1" id="KW-0472">Membrane</keyword>
<proteinExistence type="predicted"/>